<dbReference type="InterPro" id="IPR023997">
    <property type="entry name" value="TonB-dep_OMP_SusC/RagA_CS"/>
</dbReference>
<evidence type="ECO:0000256" key="2">
    <source>
        <dbReference type="ARBA" id="ARBA00022448"/>
    </source>
</evidence>
<dbReference type="PROSITE" id="PS52016">
    <property type="entry name" value="TONB_DEPENDENT_REC_3"/>
    <property type="match status" value="1"/>
</dbReference>
<feature type="domain" description="TonB-dependent receptor plug" evidence="14">
    <location>
        <begin position="121"/>
        <end position="256"/>
    </location>
</feature>
<evidence type="ECO:0000256" key="10">
    <source>
        <dbReference type="PROSITE-ProRule" id="PRU01360"/>
    </source>
</evidence>
<dbReference type="Pfam" id="PF00593">
    <property type="entry name" value="TonB_dep_Rec_b-barrel"/>
    <property type="match status" value="1"/>
</dbReference>
<dbReference type="Gene3D" id="2.60.40.1120">
    <property type="entry name" value="Carboxypeptidase-like, regulatory domain"/>
    <property type="match status" value="1"/>
</dbReference>
<dbReference type="InterPro" id="IPR036942">
    <property type="entry name" value="Beta-barrel_TonB_sf"/>
</dbReference>
<dbReference type="SUPFAM" id="SSF56935">
    <property type="entry name" value="Porins"/>
    <property type="match status" value="1"/>
</dbReference>
<gene>
    <name evidence="15" type="ORF">SAMN06265350_101416</name>
</gene>
<dbReference type="Pfam" id="PF13715">
    <property type="entry name" value="CarbopepD_reg_2"/>
    <property type="match status" value="1"/>
</dbReference>
<evidence type="ECO:0000256" key="3">
    <source>
        <dbReference type="ARBA" id="ARBA00022452"/>
    </source>
</evidence>
<sequence>MKKRHLLFKLFISILFAWIAPVLALAQVNVSGKVTDAGSGEPLSGVTVIVKGTTKGATTDGKGQYTISGVASGSQLLFSLIGYTSQTVAVSGAVINVQLKEDIAKLEEVVITGLATNVKRSNLANAVATISGKELTGTSRPQTLDGAMNGKLVGANIVAASGAPGGGISVRLRGLTSINGNTQPLYVVDGVLMNNSAISGGLNFVTGASRTAGASSNQDNPSNRIADINPEDIENIEVLKGASAAAIYGALASSGVIIITTKKGSEGKTKISFSQDLGVAKAIKLLGVRQWDEQKIRAFYTDPAAADAQVALFNTAVASGKIYDYEKEMYGENGFLSTTSLSLSGGSEKTKFFVSGLYLDEDGIIKTTGYKKYSVRANVDHKISNRFSVALTTNYINSSADRGLTNNDNNSVSFGIALSSTPTYANLFPDAKGVYPLNPYSASNPIETRDVITNNERINRFIGGLTLTSFLQQSDRSVTKLILKGGLDYYNLYTKAIFPNTLQFESNGNGTDGASIQGNTNNINTNISAYFVNTYSNSDRKLNFTTSAGATAENFDQNQILNVATRMLGVQTNVDQASALTANQFVTPRKNRGLFVQEEVNFADRVILTGGLRFDKSSDNADVNSFKTFPKASVAFNLANFDFWNSDKINLLKLRAAYGESGNFPPFGSKYTSFSASNIGGRGGYLIGVLNSQAIVQQGNDQIEQERQKEFETGFDIGFLDGKIAFDATFYNKKASQLIFTQNVEPSSGFVQRVLNGGTLRNQGVELGLTFIPFEKTNFKWNFHTGFWLNRSKMLELDIPPFNVGGFSNTLGSFRIEQGKSPTQIVGLDDTNGDGVSDGVFVLGNSEPRFQMNFANEFVIYKNVTLSFLLHWKYKGDNINLSQFLNDLGGTSHDYDRDDDGNGVNNATQRINSVGVTSRIFVQDASYVRLRDIGLYYTFPSSMMKDTFKGVVSSIKLGLSATNLFTITPYDSYDPEVSNFGTGFSSNVEVTPYPSAKRMFFHISVDF</sequence>
<dbReference type="NCBIfam" id="TIGR04056">
    <property type="entry name" value="OMP_RagA_SusC"/>
    <property type="match status" value="1"/>
</dbReference>
<dbReference type="InterPro" id="IPR012910">
    <property type="entry name" value="Plug_dom"/>
</dbReference>
<evidence type="ECO:0000256" key="4">
    <source>
        <dbReference type="ARBA" id="ARBA00022692"/>
    </source>
</evidence>
<keyword evidence="3 10" id="KW-1134">Transmembrane beta strand</keyword>
<organism evidence="15 16">
    <name type="scientific">Solitalea koreensis</name>
    <dbReference type="NCBI Taxonomy" id="543615"/>
    <lineage>
        <taxon>Bacteria</taxon>
        <taxon>Pseudomonadati</taxon>
        <taxon>Bacteroidota</taxon>
        <taxon>Sphingobacteriia</taxon>
        <taxon>Sphingobacteriales</taxon>
        <taxon>Sphingobacteriaceae</taxon>
        <taxon>Solitalea</taxon>
    </lineage>
</organism>
<dbReference type="Gene3D" id="2.170.130.10">
    <property type="entry name" value="TonB-dependent receptor, plug domain"/>
    <property type="match status" value="1"/>
</dbReference>
<dbReference type="InterPro" id="IPR039426">
    <property type="entry name" value="TonB-dep_rcpt-like"/>
</dbReference>
<dbReference type="GO" id="GO:0044718">
    <property type="term" value="P:siderophore transmembrane transport"/>
    <property type="evidence" value="ECO:0007669"/>
    <property type="project" value="TreeGrafter"/>
</dbReference>
<dbReference type="RefSeq" id="WP_142601025.1">
    <property type="nucleotide sequence ID" value="NZ_FXSZ01000001.1"/>
</dbReference>
<keyword evidence="16" id="KW-1185">Reference proteome</keyword>
<feature type="signal peptide" evidence="12">
    <location>
        <begin position="1"/>
        <end position="24"/>
    </location>
</feature>
<protein>
    <submittedName>
        <fullName evidence="15">TonB-linked outer membrane protein, SusC/RagA family</fullName>
    </submittedName>
</protein>
<dbReference type="SUPFAM" id="SSF49464">
    <property type="entry name" value="Carboxypeptidase regulatory domain-like"/>
    <property type="match status" value="1"/>
</dbReference>
<accession>A0A521AUT2</accession>
<evidence type="ECO:0000256" key="8">
    <source>
        <dbReference type="ARBA" id="ARBA00023170"/>
    </source>
</evidence>
<evidence type="ECO:0000313" key="16">
    <source>
        <dbReference type="Proteomes" id="UP000315971"/>
    </source>
</evidence>
<keyword evidence="2 10" id="KW-0813">Transport</keyword>
<dbReference type="GO" id="GO:0015344">
    <property type="term" value="F:siderophore uptake transmembrane transporter activity"/>
    <property type="evidence" value="ECO:0007669"/>
    <property type="project" value="TreeGrafter"/>
</dbReference>
<dbReference type="InterPro" id="IPR008969">
    <property type="entry name" value="CarboxyPept-like_regulatory"/>
</dbReference>
<dbReference type="OrthoDB" id="9768177at2"/>
<keyword evidence="7 10" id="KW-0472">Membrane</keyword>
<dbReference type="Pfam" id="PF07715">
    <property type="entry name" value="Plug"/>
    <property type="match status" value="1"/>
</dbReference>
<dbReference type="AlphaFoldDB" id="A0A521AUT2"/>
<comment type="similarity">
    <text evidence="10 11">Belongs to the TonB-dependent receptor family.</text>
</comment>
<dbReference type="PANTHER" id="PTHR30069:SF29">
    <property type="entry name" value="HEMOGLOBIN AND HEMOGLOBIN-HAPTOGLOBIN-BINDING PROTEIN 1-RELATED"/>
    <property type="match status" value="1"/>
</dbReference>
<reference evidence="15 16" key="1">
    <citation type="submission" date="2017-05" db="EMBL/GenBank/DDBJ databases">
        <authorList>
            <person name="Varghese N."/>
            <person name="Submissions S."/>
        </authorList>
    </citation>
    <scope>NUCLEOTIDE SEQUENCE [LARGE SCALE GENOMIC DNA]</scope>
    <source>
        <strain evidence="15 16">DSM 21342</strain>
    </source>
</reference>
<dbReference type="Gene3D" id="2.40.170.20">
    <property type="entry name" value="TonB-dependent receptor, beta-barrel domain"/>
    <property type="match status" value="1"/>
</dbReference>
<evidence type="ECO:0000259" key="14">
    <source>
        <dbReference type="Pfam" id="PF07715"/>
    </source>
</evidence>
<keyword evidence="9 10" id="KW-0998">Cell outer membrane</keyword>
<evidence type="ECO:0000313" key="15">
    <source>
        <dbReference type="EMBL" id="SMO38569.1"/>
    </source>
</evidence>
<proteinExistence type="inferred from homology"/>
<feature type="domain" description="TonB-dependent receptor-like beta-barrel" evidence="13">
    <location>
        <begin position="404"/>
        <end position="964"/>
    </location>
</feature>
<dbReference type="GO" id="GO:0009279">
    <property type="term" value="C:cell outer membrane"/>
    <property type="evidence" value="ECO:0007669"/>
    <property type="project" value="UniProtKB-SubCell"/>
</dbReference>
<evidence type="ECO:0000256" key="12">
    <source>
        <dbReference type="SAM" id="SignalP"/>
    </source>
</evidence>
<dbReference type="EMBL" id="FXSZ01000001">
    <property type="protein sequence ID" value="SMO38569.1"/>
    <property type="molecule type" value="Genomic_DNA"/>
</dbReference>
<evidence type="ECO:0000256" key="11">
    <source>
        <dbReference type="RuleBase" id="RU003357"/>
    </source>
</evidence>
<keyword evidence="5 12" id="KW-0732">Signal</keyword>
<dbReference type="InterPro" id="IPR000531">
    <property type="entry name" value="Beta-barrel_TonB"/>
</dbReference>
<evidence type="ECO:0000256" key="9">
    <source>
        <dbReference type="ARBA" id="ARBA00023237"/>
    </source>
</evidence>
<dbReference type="Proteomes" id="UP000315971">
    <property type="component" value="Unassembled WGS sequence"/>
</dbReference>
<dbReference type="InterPro" id="IPR037066">
    <property type="entry name" value="Plug_dom_sf"/>
</dbReference>
<evidence type="ECO:0000256" key="6">
    <source>
        <dbReference type="ARBA" id="ARBA00023077"/>
    </source>
</evidence>
<dbReference type="NCBIfam" id="TIGR04057">
    <property type="entry name" value="SusC_RagA_signa"/>
    <property type="match status" value="1"/>
</dbReference>
<name>A0A521AUT2_9SPHI</name>
<dbReference type="PANTHER" id="PTHR30069">
    <property type="entry name" value="TONB-DEPENDENT OUTER MEMBRANE RECEPTOR"/>
    <property type="match status" value="1"/>
</dbReference>
<evidence type="ECO:0000256" key="7">
    <source>
        <dbReference type="ARBA" id="ARBA00023136"/>
    </source>
</evidence>
<evidence type="ECO:0000256" key="1">
    <source>
        <dbReference type="ARBA" id="ARBA00004571"/>
    </source>
</evidence>
<feature type="chain" id="PRO_5022165186" evidence="12">
    <location>
        <begin position="25"/>
        <end position="1007"/>
    </location>
</feature>
<evidence type="ECO:0000259" key="13">
    <source>
        <dbReference type="Pfam" id="PF00593"/>
    </source>
</evidence>
<keyword evidence="4 10" id="KW-0812">Transmembrane</keyword>
<keyword evidence="6 11" id="KW-0798">TonB box</keyword>
<dbReference type="InterPro" id="IPR023996">
    <property type="entry name" value="TonB-dep_OMP_SusC/RagA"/>
</dbReference>
<evidence type="ECO:0000256" key="5">
    <source>
        <dbReference type="ARBA" id="ARBA00022729"/>
    </source>
</evidence>
<comment type="subcellular location">
    <subcellularLocation>
        <location evidence="1 10">Cell outer membrane</location>
        <topology evidence="1 10">Multi-pass membrane protein</topology>
    </subcellularLocation>
</comment>
<keyword evidence="8" id="KW-0675">Receptor</keyword>